<dbReference type="OrthoDB" id="20872at2759"/>
<evidence type="ECO:0000313" key="4">
    <source>
        <dbReference type="Proteomes" id="UP000799537"/>
    </source>
</evidence>
<dbReference type="AlphaFoldDB" id="A0A6A6C690"/>
<dbReference type="PANTHER" id="PTHR10622:SF10">
    <property type="entry name" value="HET DOMAIN-CONTAINING PROTEIN"/>
    <property type="match status" value="1"/>
</dbReference>
<feature type="domain" description="DUF8212" evidence="2">
    <location>
        <begin position="256"/>
        <end position="279"/>
    </location>
</feature>
<dbReference type="Proteomes" id="UP000799537">
    <property type="component" value="Unassembled WGS sequence"/>
</dbReference>
<evidence type="ECO:0000313" key="3">
    <source>
        <dbReference type="EMBL" id="KAF2162545.1"/>
    </source>
</evidence>
<dbReference type="Pfam" id="PF26640">
    <property type="entry name" value="DUF8212"/>
    <property type="match status" value="1"/>
</dbReference>
<protein>
    <submittedName>
        <fullName evidence="3">Uncharacterized protein</fullName>
    </submittedName>
</protein>
<sequence>MRLINTQTLTLHDFTGSNTPKYAILSHRWTDEELSFKEFSKGRSKDKKGYRKIVEFCECLRGWEREWCWVDTVCIDKRSSAELSEAINSMFEWYRKATECWVWLHDVSNGSETGSPEDLLQQFSQSSWFKRGWTLQELLAPLQVVFCSREWQILGCKYLEYDRFSKLATLGVDAELWDRLQEAAMWTSEIVLWATTDRTGIPSEVLLNPGMVQRFSIAQRMSWASDRQTTRVEDEAYCLLGLFKVNMPLLYGEGRRAFQRLQQEIIRSSHDESIYAWSTETIPEQTAWHRHGPFFAILAPSPEDFARSGDIGVERL</sequence>
<reference evidence="3" key="1">
    <citation type="journal article" date="2020" name="Stud. Mycol.">
        <title>101 Dothideomycetes genomes: a test case for predicting lifestyles and emergence of pathogens.</title>
        <authorList>
            <person name="Haridas S."/>
            <person name="Albert R."/>
            <person name="Binder M."/>
            <person name="Bloem J."/>
            <person name="Labutti K."/>
            <person name="Salamov A."/>
            <person name="Andreopoulos B."/>
            <person name="Baker S."/>
            <person name="Barry K."/>
            <person name="Bills G."/>
            <person name="Bluhm B."/>
            <person name="Cannon C."/>
            <person name="Castanera R."/>
            <person name="Culley D."/>
            <person name="Daum C."/>
            <person name="Ezra D."/>
            <person name="Gonzalez J."/>
            <person name="Henrissat B."/>
            <person name="Kuo A."/>
            <person name="Liang C."/>
            <person name="Lipzen A."/>
            <person name="Lutzoni F."/>
            <person name="Magnuson J."/>
            <person name="Mondo S."/>
            <person name="Nolan M."/>
            <person name="Ohm R."/>
            <person name="Pangilinan J."/>
            <person name="Park H.-J."/>
            <person name="Ramirez L."/>
            <person name="Alfaro M."/>
            <person name="Sun H."/>
            <person name="Tritt A."/>
            <person name="Yoshinaga Y."/>
            <person name="Zwiers L.-H."/>
            <person name="Turgeon B."/>
            <person name="Goodwin S."/>
            <person name="Spatafora J."/>
            <person name="Crous P."/>
            <person name="Grigoriev I."/>
        </authorList>
    </citation>
    <scope>NUCLEOTIDE SEQUENCE</scope>
    <source>
        <strain evidence="3">ATCC 36951</strain>
    </source>
</reference>
<dbReference type="PANTHER" id="PTHR10622">
    <property type="entry name" value="HET DOMAIN-CONTAINING PROTEIN"/>
    <property type="match status" value="1"/>
</dbReference>
<dbReference type="InterPro" id="IPR010730">
    <property type="entry name" value="HET"/>
</dbReference>
<gene>
    <name evidence="3" type="ORF">M409DRAFT_69116</name>
</gene>
<dbReference type="Pfam" id="PF06985">
    <property type="entry name" value="HET"/>
    <property type="match status" value="1"/>
</dbReference>
<keyword evidence="4" id="KW-1185">Reference proteome</keyword>
<dbReference type="RefSeq" id="XP_033663434.1">
    <property type="nucleotide sequence ID" value="XM_033818137.1"/>
</dbReference>
<dbReference type="InterPro" id="IPR058525">
    <property type="entry name" value="DUF8212"/>
</dbReference>
<evidence type="ECO:0000259" key="2">
    <source>
        <dbReference type="Pfam" id="PF26640"/>
    </source>
</evidence>
<feature type="domain" description="Heterokaryon incompatibility" evidence="1">
    <location>
        <begin position="22"/>
        <end position="110"/>
    </location>
</feature>
<dbReference type="EMBL" id="ML993613">
    <property type="protein sequence ID" value="KAF2162545.1"/>
    <property type="molecule type" value="Genomic_DNA"/>
</dbReference>
<evidence type="ECO:0000259" key="1">
    <source>
        <dbReference type="Pfam" id="PF06985"/>
    </source>
</evidence>
<accession>A0A6A6C690</accession>
<dbReference type="GeneID" id="54571409"/>
<proteinExistence type="predicted"/>
<name>A0A6A6C690_ZASCE</name>
<organism evidence="3 4">
    <name type="scientific">Zasmidium cellare ATCC 36951</name>
    <dbReference type="NCBI Taxonomy" id="1080233"/>
    <lineage>
        <taxon>Eukaryota</taxon>
        <taxon>Fungi</taxon>
        <taxon>Dikarya</taxon>
        <taxon>Ascomycota</taxon>
        <taxon>Pezizomycotina</taxon>
        <taxon>Dothideomycetes</taxon>
        <taxon>Dothideomycetidae</taxon>
        <taxon>Mycosphaerellales</taxon>
        <taxon>Mycosphaerellaceae</taxon>
        <taxon>Zasmidium</taxon>
    </lineage>
</organism>